<dbReference type="PANTHER" id="PTHR28674">
    <property type="entry name" value="SIMILAR TO DNA SEGMENT, CHR 10, WAYNE STATE UNIVERSITY 102,-EXPRESSED"/>
    <property type="match status" value="1"/>
</dbReference>
<reference evidence="2" key="1">
    <citation type="submission" date="2025-08" db="UniProtKB">
        <authorList>
            <consortium name="Ensembl"/>
        </authorList>
    </citation>
    <scope>IDENTIFICATION</scope>
</reference>
<dbReference type="AlphaFoldDB" id="A0A8D2M256"/>
<dbReference type="GO" id="GO:0000492">
    <property type="term" value="P:box C/D snoRNP assembly"/>
    <property type="evidence" value="ECO:0007669"/>
    <property type="project" value="InterPro"/>
</dbReference>
<dbReference type="Pfam" id="PF15370">
    <property type="entry name" value="NOPCHAP1"/>
    <property type="match status" value="1"/>
</dbReference>
<feature type="compositionally biased region" description="Acidic residues" evidence="1">
    <location>
        <begin position="196"/>
        <end position="223"/>
    </location>
</feature>
<protein>
    <submittedName>
        <fullName evidence="2">NOP protein chaperone 1</fullName>
    </submittedName>
</protein>
<gene>
    <name evidence="2" type="primary">NOPCHAP1</name>
</gene>
<proteinExistence type="predicted"/>
<evidence type="ECO:0000313" key="3">
    <source>
        <dbReference type="Proteomes" id="UP000694413"/>
    </source>
</evidence>
<feature type="compositionally biased region" description="Low complexity" evidence="1">
    <location>
        <begin position="58"/>
        <end position="73"/>
    </location>
</feature>
<evidence type="ECO:0000256" key="1">
    <source>
        <dbReference type="SAM" id="MobiDB-lite"/>
    </source>
</evidence>
<accession>A0A8D2M256</accession>
<dbReference type="Proteomes" id="UP000694413">
    <property type="component" value="Unassembled WGS sequence"/>
</dbReference>
<feature type="region of interest" description="Disordered" evidence="1">
    <location>
        <begin position="54"/>
        <end position="78"/>
    </location>
</feature>
<organism evidence="2 3">
    <name type="scientific">Zonotrichia albicollis</name>
    <name type="common">White-throated sparrow</name>
    <name type="synonym">Fringilla albicollis</name>
    <dbReference type="NCBI Taxonomy" id="44394"/>
    <lineage>
        <taxon>Eukaryota</taxon>
        <taxon>Metazoa</taxon>
        <taxon>Chordata</taxon>
        <taxon>Craniata</taxon>
        <taxon>Vertebrata</taxon>
        <taxon>Euteleostomi</taxon>
        <taxon>Archelosauria</taxon>
        <taxon>Archosauria</taxon>
        <taxon>Dinosauria</taxon>
        <taxon>Saurischia</taxon>
        <taxon>Theropoda</taxon>
        <taxon>Coelurosauria</taxon>
        <taxon>Aves</taxon>
        <taxon>Neognathae</taxon>
        <taxon>Neoaves</taxon>
        <taxon>Telluraves</taxon>
        <taxon>Australaves</taxon>
        <taxon>Passeriformes</taxon>
        <taxon>Passerellidae</taxon>
        <taxon>Zonotrichia</taxon>
    </lineage>
</organism>
<dbReference type="PANTHER" id="PTHR28674:SF1">
    <property type="entry name" value="NOP PROTEIN CHAPERONE 1"/>
    <property type="match status" value="1"/>
</dbReference>
<dbReference type="Ensembl" id="ENSZALT00000002338.1">
    <property type="protein sequence ID" value="ENSZALP00000001283.1"/>
    <property type="gene ID" value="ENSZALG00000001519.1"/>
</dbReference>
<reference evidence="2" key="2">
    <citation type="submission" date="2025-09" db="UniProtKB">
        <authorList>
            <consortium name="Ensembl"/>
        </authorList>
    </citation>
    <scope>IDENTIFICATION</scope>
</reference>
<sequence>MCLTRAKQRSRTTNLDLLAMPFQMHARTAVPLVPLLLLCFRRFSPCHDDLPTERCPRPRAGGSAAAPPAQQGASRRRARGSLHFRVGGRMAGPGGAAGPAAARELLDLRPRPGLEDILLINSKCSSKKATTLQTVKVPRSNVLDQVQSFLPQMAQANDELKRKMVTAPAHQFDIEHLDSETEEVIEMNVAVVELSDSDTDEELLTSEDDSESDEDDSVIDEVTADNIKFPKQKGEKGKIEILDSKANELGGLHATAQVTSWGKTPVI</sequence>
<feature type="region of interest" description="Disordered" evidence="1">
    <location>
        <begin position="196"/>
        <end position="224"/>
    </location>
</feature>
<name>A0A8D2M256_ZONAL</name>
<evidence type="ECO:0000313" key="2">
    <source>
        <dbReference type="Ensembl" id="ENSZALP00000001283.1"/>
    </source>
</evidence>
<dbReference type="GO" id="GO:0062064">
    <property type="term" value="F:box C/D methylation guide snoRNP complex binding"/>
    <property type="evidence" value="ECO:0007669"/>
    <property type="project" value="TreeGrafter"/>
</dbReference>
<keyword evidence="3" id="KW-1185">Reference proteome</keyword>
<dbReference type="InterPro" id="IPR027921">
    <property type="entry name" value="NOPCHAP1"/>
</dbReference>